<protein>
    <submittedName>
        <fullName evidence="1">Uncharacterized protein</fullName>
    </submittedName>
</protein>
<organism evidence="1 2">
    <name type="scientific">Lepidopterella palustris CBS 459.81</name>
    <dbReference type="NCBI Taxonomy" id="1314670"/>
    <lineage>
        <taxon>Eukaryota</taxon>
        <taxon>Fungi</taxon>
        <taxon>Dikarya</taxon>
        <taxon>Ascomycota</taxon>
        <taxon>Pezizomycotina</taxon>
        <taxon>Dothideomycetes</taxon>
        <taxon>Pleosporomycetidae</taxon>
        <taxon>Mytilinidiales</taxon>
        <taxon>Argynnaceae</taxon>
        <taxon>Lepidopterella</taxon>
    </lineage>
</organism>
<feature type="non-terminal residue" evidence="1">
    <location>
        <position position="177"/>
    </location>
</feature>
<name>A0A8E2JI93_9PEZI</name>
<proteinExistence type="predicted"/>
<reference evidence="1 2" key="1">
    <citation type="journal article" date="2016" name="Nat. Commun.">
        <title>Ectomycorrhizal ecology is imprinted in the genome of the dominant symbiotic fungus Cenococcum geophilum.</title>
        <authorList>
            <consortium name="DOE Joint Genome Institute"/>
            <person name="Peter M."/>
            <person name="Kohler A."/>
            <person name="Ohm R.A."/>
            <person name="Kuo A."/>
            <person name="Krutzmann J."/>
            <person name="Morin E."/>
            <person name="Arend M."/>
            <person name="Barry K.W."/>
            <person name="Binder M."/>
            <person name="Choi C."/>
            <person name="Clum A."/>
            <person name="Copeland A."/>
            <person name="Grisel N."/>
            <person name="Haridas S."/>
            <person name="Kipfer T."/>
            <person name="LaButti K."/>
            <person name="Lindquist E."/>
            <person name="Lipzen A."/>
            <person name="Maire R."/>
            <person name="Meier B."/>
            <person name="Mihaltcheva S."/>
            <person name="Molinier V."/>
            <person name="Murat C."/>
            <person name="Poggeler S."/>
            <person name="Quandt C.A."/>
            <person name="Sperisen C."/>
            <person name="Tritt A."/>
            <person name="Tisserant E."/>
            <person name="Crous P.W."/>
            <person name="Henrissat B."/>
            <person name="Nehls U."/>
            <person name="Egli S."/>
            <person name="Spatafora J.W."/>
            <person name="Grigoriev I.V."/>
            <person name="Martin F.M."/>
        </authorList>
    </citation>
    <scope>NUCLEOTIDE SEQUENCE [LARGE SCALE GENOMIC DNA]</scope>
    <source>
        <strain evidence="1 2">CBS 459.81</strain>
    </source>
</reference>
<accession>A0A8E2JI93</accession>
<keyword evidence="2" id="KW-1185">Reference proteome</keyword>
<evidence type="ECO:0000313" key="2">
    <source>
        <dbReference type="Proteomes" id="UP000250266"/>
    </source>
</evidence>
<sequence>MYRWFQVRLQAMALLRLAIRGSHVVERQISLTRSGTVDEASCDPDVLVAARRTSPALAKAKPRWREFDSISVCHRSARDGSRSHPKRWSSPIVGLSARQCDQKGLAGLFLGVFSKRGRRMVWSVGVMDVIRHIKAPSRSVYRVAFRNRQSVNASSNQNVAWQGLDTRRGGMRENPYS</sequence>
<dbReference type="EMBL" id="KV744873">
    <property type="protein sequence ID" value="OCK82969.1"/>
    <property type="molecule type" value="Genomic_DNA"/>
</dbReference>
<dbReference type="AlphaFoldDB" id="A0A8E2JI93"/>
<gene>
    <name evidence="1" type="ORF">K432DRAFT_469828</name>
</gene>
<evidence type="ECO:0000313" key="1">
    <source>
        <dbReference type="EMBL" id="OCK82969.1"/>
    </source>
</evidence>
<dbReference type="Proteomes" id="UP000250266">
    <property type="component" value="Unassembled WGS sequence"/>
</dbReference>